<evidence type="ECO:0000256" key="2">
    <source>
        <dbReference type="SAM" id="MobiDB-lite"/>
    </source>
</evidence>
<feature type="domain" description="Arf-GAP" evidence="3">
    <location>
        <begin position="35"/>
        <end position="153"/>
    </location>
</feature>
<proteinExistence type="predicted"/>
<accession>A0ABQ8KH87</accession>
<name>A0ABQ8KH87_9APHY</name>
<dbReference type="PANTHER" id="PTHR45705">
    <property type="entry name" value="FI20236P1"/>
    <property type="match status" value="1"/>
</dbReference>
<reference evidence="4 5" key="1">
    <citation type="journal article" date="2021" name="Environ. Microbiol.">
        <title>Gene family expansions and transcriptome signatures uncover fungal adaptations to wood decay.</title>
        <authorList>
            <person name="Hage H."/>
            <person name="Miyauchi S."/>
            <person name="Viragh M."/>
            <person name="Drula E."/>
            <person name="Min B."/>
            <person name="Chaduli D."/>
            <person name="Navarro D."/>
            <person name="Favel A."/>
            <person name="Norest M."/>
            <person name="Lesage-Meessen L."/>
            <person name="Balint B."/>
            <person name="Merenyi Z."/>
            <person name="de Eugenio L."/>
            <person name="Morin E."/>
            <person name="Martinez A.T."/>
            <person name="Baldrian P."/>
            <person name="Stursova M."/>
            <person name="Martinez M.J."/>
            <person name="Novotny C."/>
            <person name="Magnuson J.K."/>
            <person name="Spatafora J.W."/>
            <person name="Maurice S."/>
            <person name="Pangilinan J."/>
            <person name="Andreopoulos W."/>
            <person name="LaButti K."/>
            <person name="Hundley H."/>
            <person name="Na H."/>
            <person name="Kuo A."/>
            <person name="Barry K."/>
            <person name="Lipzen A."/>
            <person name="Henrissat B."/>
            <person name="Riley R."/>
            <person name="Ahrendt S."/>
            <person name="Nagy L.G."/>
            <person name="Grigoriev I.V."/>
            <person name="Martin F."/>
            <person name="Rosso M.N."/>
        </authorList>
    </citation>
    <scope>NUCLEOTIDE SEQUENCE [LARGE SCALE GENOMIC DNA]</scope>
    <source>
        <strain evidence="4 5">CIRM-BRFM 1785</strain>
    </source>
</reference>
<dbReference type="InterPro" id="IPR037278">
    <property type="entry name" value="ARFGAP/RecO"/>
</dbReference>
<dbReference type="EMBL" id="JADCUA010000010">
    <property type="protein sequence ID" value="KAH9836659.1"/>
    <property type="molecule type" value="Genomic_DNA"/>
</dbReference>
<dbReference type="PROSITE" id="PS50115">
    <property type="entry name" value="ARFGAP"/>
    <property type="match status" value="1"/>
</dbReference>
<dbReference type="PRINTS" id="PR00405">
    <property type="entry name" value="REVINTRACTNG"/>
</dbReference>
<dbReference type="Gene3D" id="1.10.220.150">
    <property type="entry name" value="Arf GTPase activating protein"/>
    <property type="match status" value="1"/>
</dbReference>
<dbReference type="InterPro" id="IPR044732">
    <property type="entry name" value="ArfGAP_SMAP1-like"/>
</dbReference>
<dbReference type="InterPro" id="IPR051718">
    <property type="entry name" value="ARF_GTPase-activating"/>
</dbReference>
<dbReference type="CDD" id="cd08839">
    <property type="entry name" value="ArfGap_SMAP"/>
    <property type="match status" value="1"/>
</dbReference>
<dbReference type="InterPro" id="IPR038508">
    <property type="entry name" value="ArfGAP_dom_sf"/>
</dbReference>
<dbReference type="Pfam" id="PF01412">
    <property type="entry name" value="ArfGap"/>
    <property type="match status" value="1"/>
</dbReference>
<evidence type="ECO:0000313" key="5">
    <source>
        <dbReference type="Proteomes" id="UP000814176"/>
    </source>
</evidence>
<feature type="region of interest" description="Disordered" evidence="2">
    <location>
        <begin position="142"/>
        <end position="245"/>
    </location>
</feature>
<feature type="compositionally biased region" description="Low complexity" evidence="2">
    <location>
        <begin position="159"/>
        <end position="180"/>
    </location>
</feature>
<dbReference type="Proteomes" id="UP000814176">
    <property type="component" value="Unassembled WGS sequence"/>
</dbReference>
<feature type="region of interest" description="Disordered" evidence="2">
    <location>
        <begin position="251"/>
        <end position="270"/>
    </location>
</feature>
<keyword evidence="1" id="KW-0863">Zinc-finger</keyword>
<dbReference type="SUPFAM" id="SSF57863">
    <property type="entry name" value="ArfGap/RecO-like zinc finger"/>
    <property type="match status" value="1"/>
</dbReference>
<evidence type="ECO:0000256" key="1">
    <source>
        <dbReference type="PROSITE-ProRule" id="PRU00288"/>
    </source>
</evidence>
<dbReference type="GeneID" id="72004501"/>
<dbReference type="SMART" id="SM00105">
    <property type="entry name" value="ArfGap"/>
    <property type="match status" value="1"/>
</dbReference>
<organism evidence="4 5">
    <name type="scientific">Rhodofomes roseus</name>
    <dbReference type="NCBI Taxonomy" id="34475"/>
    <lineage>
        <taxon>Eukaryota</taxon>
        <taxon>Fungi</taxon>
        <taxon>Dikarya</taxon>
        <taxon>Basidiomycota</taxon>
        <taxon>Agaricomycotina</taxon>
        <taxon>Agaricomycetes</taxon>
        <taxon>Polyporales</taxon>
        <taxon>Rhodofomes</taxon>
    </lineage>
</organism>
<comment type="caution">
    <text evidence="4">The sequence shown here is derived from an EMBL/GenBank/DDBJ whole genome shotgun (WGS) entry which is preliminary data.</text>
</comment>
<dbReference type="RefSeq" id="XP_047778897.1">
    <property type="nucleotide sequence ID" value="XM_047923769.1"/>
</dbReference>
<evidence type="ECO:0000313" key="4">
    <source>
        <dbReference type="EMBL" id="KAH9836659.1"/>
    </source>
</evidence>
<feature type="compositionally biased region" description="Pro residues" evidence="2">
    <location>
        <begin position="226"/>
        <end position="240"/>
    </location>
</feature>
<keyword evidence="1" id="KW-0479">Metal-binding</keyword>
<feature type="compositionally biased region" description="Polar residues" evidence="2">
    <location>
        <begin position="181"/>
        <end position="219"/>
    </location>
</feature>
<keyword evidence="5" id="KW-1185">Reference proteome</keyword>
<evidence type="ECO:0000259" key="3">
    <source>
        <dbReference type="PROSITE" id="PS50115"/>
    </source>
</evidence>
<protein>
    <recommendedName>
        <fullName evidence="3">Arf-GAP domain-containing protein</fullName>
    </recommendedName>
</protein>
<dbReference type="PANTHER" id="PTHR45705:SF14">
    <property type="entry name" value="ARF-GAP DOMAIN-CONTAINING PROTEIN"/>
    <property type="match status" value="1"/>
</dbReference>
<gene>
    <name evidence="4" type="ORF">C8Q71DRAFT_759156</name>
</gene>
<feature type="compositionally biased region" description="Low complexity" evidence="2">
    <location>
        <begin position="254"/>
        <end position="267"/>
    </location>
</feature>
<sequence>MVRVDGRRSPISNVSFISASTMGSRQDKVTTERNAKTLRELLKRPENKVCADCKRNDPRWASWNVGVFLCIRCSGIHRSMGTHISKVKSVDLDVWTPEQMASVQKWGNRLANLYWEAHLKPGHIPADHKMESFIRSKYESRRWAMDGPPPSDPSTLDGQSSGAATTTATSAAQQPSRTATPVHSNVTAHSSRASITNRQPQPHQLLSTSVANRAQQNAPKTALPAPVAPQAPTPQAPPAAPTVSNDLFSLDFHAPASAPPSTSASPAPRKDVKQDILSLFSTPVAAPAAPASAAFGQFAQAPVQAGWPGAAQAQAAVTSMVGNNGVGMWGANSGWNPAQVAPAQSNLWGAPAAQPAIPQQHSLFTTSDVWGSSGGTGAGASGGDLFGSSLPAMQKKDDAFGDIWGGFK</sequence>
<keyword evidence="1" id="KW-0862">Zinc</keyword>
<dbReference type="InterPro" id="IPR001164">
    <property type="entry name" value="ArfGAP_dom"/>
</dbReference>